<comment type="caution">
    <text evidence="3">The sequence shown here is derived from an EMBL/GenBank/DDBJ whole genome shotgun (WGS) entry which is preliminary data.</text>
</comment>
<dbReference type="GO" id="GO:0016705">
    <property type="term" value="F:oxidoreductase activity, acting on paired donors, with incorporation or reduction of molecular oxygen"/>
    <property type="evidence" value="ECO:0007669"/>
    <property type="project" value="InterPro"/>
</dbReference>
<dbReference type="InterPro" id="IPR002397">
    <property type="entry name" value="Cyt_P450_B"/>
</dbReference>
<keyword evidence="2" id="KW-0560">Oxidoreductase</keyword>
<evidence type="ECO:0000256" key="1">
    <source>
        <dbReference type="ARBA" id="ARBA00010617"/>
    </source>
</evidence>
<reference evidence="3 4" key="1">
    <citation type="submission" date="2013-09" db="EMBL/GenBank/DDBJ databases">
        <title>High correlation between genotypes and phenotypes of environmental bacteria Comamonas testosteroni strains.</title>
        <authorList>
            <person name="Liu L."/>
            <person name="Zhu W."/>
            <person name="Xia X."/>
            <person name="Xu B."/>
            <person name="Luo M."/>
            <person name="Wang G."/>
        </authorList>
    </citation>
    <scope>NUCLEOTIDE SEQUENCE [LARGE SCALE GENOMIC DNA]</scope>
    <source>
        <strain evidence="3 4">DF2</strain>
    </source>
</reference>
<dbReference type="EMBL" id="AWTP01000109">
    <property type="protein sequence ID" value="KGH11874.1"/>
    <property type="molecule type" value="Genomic_DNA"/>
</dbReference>
<evidence type="ECO:0000256" key="2">
    <source>
        <dbReference type="RuleBase" id="RU000461"/>
    </source>
</evidence>
<dbReference type="GO" id="GO:0004497">
    <property type="term" value="F:monooxygenase activity"/>
    <property type="evidence" value="ECO:0007669"/>
    <property type="project" value="UniProtKB-KW"/>
</dbReference>
<dbReference type="Pfam" id="PF00067">
    <property type="entry name" value="p450"/>
    <property type="match status" value="1"/>
</dbReference>
<name>A0A0E3CGE1_9BURK</name>
<keyword evidence="2" id="KW-0479">Metal-binding</keyword>
<dbReference type="Proteomes" id="UP000029549">
    <property type="component" value="Unassembled WGS sequence"/>
</dbReference>
<dbReference type="InterPro" id="IPR001128">
    <property type="entry name" value="Cyt_P450"/>
</dbReference>
<evidence type="ECO:0000313" key="3">
    <source>
        <dbReference type="EMBL" id="KGH11874.1"/>
    </source>
</evidence>
<keyword evidence="2" id="KW-0503">Monooxygenase</keyword>
<dbReference type="AlphaFoldDB" id="A0A0E3CGE1"/>
<dbReference type="PROSITE" id="PS00086">
    <property type="entry name" value="CYTOCHROME_P450"/>
    <property type="match status" value="1"/>
</dbReference>
<dbReference type="PANTHER" id="PTHR46696:SF6">
    <property type="entry name" value="P450, PUTATIVE (EUROFUNG)-RELATED"/>
    <property type="match status" value="1"/>
</dbReference>
<dbReference type="InterPro" id="IPR036396">
    <property type="entry name" value="Cyt_P450_sf"/>
</dbReference>
<organism evidence="3 4">
    <name type="scientific">Comamonas thiooxydans</name>
    <dbReference type="NCBI Taxonomy" id="363952"/>
    <lineage>
        <taxon>Bacteria</taxon>
        <taxon>Pseudomonadati</taxon>
        <taxon>Pseudomonadota</taxon>
        <taxon>Betaproteobacteria</taxon>
        <taxon>Burkholderiales</taxon>
        <taxon>Comamonadaceae</taxon>
        <taxon>Comamonas</taxon>
    </lineage>
</organism>
<gene>
    <name evidence="3" type="ORF">P608_12235</name>
</gene>
<dbReference type="GO" id="GO:0005506">
    <property type="term" value="F:iron ion binding"/>
    <property type="evidence" value="ECO:0007669"/>
    <property type="project" value="InterPro"/>
</dbReference>
<keyword evidence="4" id="KW-1185">Reference proteome</keyword>
<comment type="similarity">
    <text evidence="1 2">Belongs to the cytochrome P450 family.</text>
</comment>
<dbReference type="Gene3D" id="1.10.630.10">
    <property type="entry name" value="Cytochrome P450"/>
    <property type="match status" value="1"/>
</dbReference>
<proteinExistence type="inferred from homology"/>
<evidence type="ECO:0000313" key="4">
    <source>
        <dbReference type="Proteomes" id="UP000029549"/>
    </source>
</evidence>
<dbReference type="SUPFAM" id="SSF48264">
    <property type="entry name" value="Cytochrome P450"/>
    <property type="match status" value="1"/>
</dbReference>
<keyword evidence="2" id="KW-0349">Heme</keyword>
<dbReference type="GO" id="GO:0020037">
    <property type="term" value="F:heme binding"/>
    <property type="evidence" value="ECO:0007669"/>
    <property type="project" value="InterPro"/>
</dbReference>
<dbReference type="PANTHER" id="PTHR46696">
    <property type="entry name" value="P450, PUTATIVE (EUROFUNG)-RELATED"/>
    <property type="match status" value="1"/>
</dbReference>
<accession>A0A0E3CGE1</accession>
<sequence>MEQGSADLYAVAKEVVEARKNDLQDPEEDLISALLLAKINGEAMPVQLVVASIRQFLSAAQAAPQAVLGSIAVHLARDQALQEQLRQDPSLHPKAVEEFLRMYAPYRVFARMATKDVEIRGRSINAGEVLTMMFPSANRDEDVFSNPHEFRLDRGANKHIAFGRGAHQCPAASLARTELTIGLGKLLDKTSRFKLAGPVKMSDWLEFGPSSTPIRVEPARAKG</sequence>
<dbReference type="InterPro" id="IPR017972">
    <property type="entry name" value="Cyt_P450_CS"/>
</dbReference>
<dbReference type="PRINTS" id="PR00359">
    <property type="entry name" value="BP450"/>
</dbReference>
<keyword evidence="2" id="KW-0408">Iron</keyword>
<protein>
    <submittedName>
        <fullName evidence="3">Cytochrome P450</fullName>
    </submittedName>
</protein>